<evidence type="ECO:0000313" key="1">
    <source>
        <dbReference type="Proteomes" id="UP000036681"/>
    </source>
</evidence>
<sequence length="73" mass="8369">MVTLCVVEEATLLSSHYNDYSSIVLLDKHTFDGLISVMVKLQAHPRESDSECHSIQFMHVASILQMQFRMLSR</sequence>
<accession>A0A0M3IWE2</accession>
<organism evidence="1 2">
    <name type="scientific">Ascaris lumbricoides</name>
    <name type="common">Giant roundworm</name>
    <dbReference type="NCBI Taxonomy" id="6252"/>
    <lineage>
        <taxon>Eukaryota</taxon>
        <taxon>Metazoa</taxon>
        <taxon>Ecdysozoa</taxon>
        <taxon>Nematoda</taxon>
        <taxon>Chromadorea</taxon>
        <taxon>Rhabditida</taxon>
        <taxon>Spirurina</taxon>
        <taxon>Ascaridomorpha</taxon>
        <taxon>Ascaridoidea</taxon>
        <taxon>Ascarididae</taxon>
        <taxon>Ascaris</taxon>
    </lineage>
</organism>
<reference evidence="2" key="1">
    <citation type="submission" date="2017-02" db="UniProtKB">
        <authorList>
            <consortium name="WormBaseParasite"/>
        </authorList>
    </citation>
    <scope>IDENTIFICATION</scope>
</reference>
<dbReference type="AlphaFoldDB" id="A0A0M3IWE2"/>
<dbReference type="Proteomes" id="UP000036681">
    <property type="component" value="Unplaced"/>
</dbReference>
<name>A0A0M3IWE2_ASCLU</name>
<protein>
    <submittedName>
        <fullName evidence="2">Uncharacterized protein</fullName>
    </submittedName>
</protein>
<proteinExistence type="predicted"/>
<keyword evidence="1" id="KW-1185">Reference proteome</keyword>
<evidence type="ECO:0000313" key="2">
    <source>
        <dbReference type="WBParaSite" id="ALUE_0002307001-mRNA-1"/>
    </source>
</evidence>
<dbReference type="WBParaSite" id="ALUE_0002307001-mRNA-1">
    <property type="protein sequence ID" value="ALUE_0002307001-mRNA-1"/>
    <property type="gene ID" value="ALUE_0002307001"/>
</dbReference>